<evidence type="ECO:0000313" key="2">
    <source>
        <dbReference type="EMBL" id="AQK78895.1"/>
    </source>
</evidence>
<dbReference type="EMBL" id="CM000782">
    <property type="protein sequence ID" value="AQK78895.1"/>
    <property type="molecule type" value="Genomic_DNA"/>
</dbReference>
<accession>A0A1D6LG50</accession>
<protein>
    <submittedName>
        <fullName evidence="2">Uncharacterized protein</fullName>
    </submittedName>
</protein>
<dbReference type="AlphaFoldDB" id="A0A1D6LG50"/>
<reference evidence="2" key="1">
    <citation type="submission" date="2015-12" db="EMBL/GenBank/DDBJ databases">
        <title>Update maize B73 reference genome by single molecule sequencing technologies.</title>
        <authorList>
            <consortium name="Maize Genome Sequencing Project"/>
            <person name="Ware D."/>
        </authorList>
    </citation>
    <scope>NUCLEOTIDE SEQUENCE</scope>
    <source>
        <tissue evidence="2">Seedling</tissue>
    </source>
</reference>
<feature type="compositionally biased region" description="Low complexity" evidence="1">
    <location>
        <begin position="1"/>
        <end position="21"/>
    </location>
</feature>
<dbReference type="InParanoid" id="A0A1D6LG50"/>
<feature type="region of interest" description="Disordered" evidence="1">
    <location>
        <begin position="1"/>
        <end position="26"/>
    </location>
</feature>
<name>A0A1D6LG50_MAIZE</name>
<organism evidence="2">
    <name type="scientific">Zea mays</name>
    <name type="common">Maize</name>
    <dbReference type="NCBI Taxonomy" id="4577"/>
    <lineage>
        <taxon>Eukaryota</taxon>
        <taxon>Viridiplantae</taxon>
        <taxon>Streptophyta</taxon>
        <taxon>Embryophyta</taxon>
        <taxon>Tracheophyta</taxon>
        <taxon>Spermatophyta</taxon>
        <taxon>Magnoliopsida</taxon>
        <taxon>Liliopsida</taxon>
        <taxon>Poales</taxon>
        <taxon>Poaceae</taxon>
        <taxon>PACMAD clade</taxon>
        <taxon>Panicoideae</taxon>
        <taxon>Andropogonodae</taxon>
        <taxon>Andropogoneae</taxon>
        <taxon>Tripsacinae</taxon>
        <taxon>Zea</taxon>
    </lineage>
</organism>
<proteinExistence type="predicted"/>
<gene>
    <name evidence="2" type="ORF">ZEAMMB73_Zm00001d035348</name>
</gene>
<sequence length="33" mass="3729">MASSSSSFHNSSLPNLFSSPSQHKNTRLQWYVC</sequence>
<evidence type="ECO:0000256" key="1">
    <source>
        <dbReference type="SAM" id="MobiDB-lite"/>
    </source>
</evidence>